<evidence type="ECO:0000313" key="2">
    <source>
        <dbReference type="EMBL" id="QAT62984.1"/>
    </source>
</evidence>
<dbReference type="KEGG" id="spoa:EQM13_16145"/>
<dbReference type="RefSeq" id="WP_128753217.1">
    <property type="nucleotide sequence ID" value="NZ_CP035282.1"/>
</dbReference>
<organism evidence="2 3">
    <name type="scientific">Acidilutibacter cellobiosedens</name>
    <dbReference type="NCBI Taxonomy" id="2507161"/>
    <lineage>
        <taxon>Bacteria</taxon>
        <taxon>Bacillati</taxon>
        <taxon>Bacillota</taxon>
        <taxon>Tissierellia</taxon>
        <taxon>Tissierellales</taxon>
        <taxon>Acidilutibacteraceae</taxon>
        <taxon>Acidilutibacter</taxon>
    </lineage>
</organism>
<keyword evidence="3" id="KW-1185">Reference proteome</keyword>
<dbReference type="AlphaFoldDB" id="A0A410QGL3"/>
<gene>
    <name evidence="2" type="ORF">EQM13_16145</name>
</gene>
<reference evidence="3" key="1">
    <citation type="submission" date="2019-01" db="EMBL/GenBank/DDBJ databases">
        <title>Draft genomes of a novel of Sporanaerobacter strains.</title>
        <authorList>
            <person name="Ma S."/>
        </authorList>
    </citation>
    <scope>NUCLEOTIDE SEQUENCE [LARGE SCALE GENOMIC DNA]</scope>
    <source>
        <strain evidence="3">NJN-17</strain>
    </source>
</reference>
<name>A0A410QGL3_9FIRM</name>
<protein>
    <submittedName>
        <fullName evidence="2">DUF2800 domain-containing protein</fullName>
    </submittedName>
</protein>
<dbReference type="OrthoDB" id="9766061at2"/>
<dbReference type="InterPro" id="IPR021229">
    <property type="entry name" value="DUF2800"/>
</dbReference>
<dbReference type="EMBL" id="CP035282">
    <property type="protein sequence ID" value="QAT62984.1"/>
    <property type="molecule type" value="Genomic_DNA"/>
</dbReference>
<proteinExistence type="predicted"/>
<accession>A0A410QGL3</accession>
<feature type="region of interest" description="Disordered" evidence="1">
    <location>
        <begin position="347"/>
        <end position="373"/>
    </location>
</feature>
<evidence type="ECO:0000256" key="1">
    <source>
        <dbReference type="SAM" id="MobiDB-lite"/>
    </source>
</evidence>
<evidence type="ECO:0000313" key="3">
    <source>
        <dbReference type="Proteomes" id="UP000287969"/>
    </source>
</evidence>
<dbReference type="Proteomes" id="UP000287969">
    <property type="component" value="Chromosome"/>
</dbReference>
<sequence length="373" mass="42387">MSKHALLSPSSSHRWLNCPPSLRLGQKYDDTTSSYAAEGTEAHLLGEYKLKTLLGMRAKDPTANLEYYNEEMEECAESYATYILELLEDAKTRCSDPLILIEQRLDYSKYAEGGYGTGDCIIVSDDTLHVIDYKHGTGILVDANDNSQMKLYGLGALELFDGIYDIETVSMTIYQPRRNNISTFTLSKNELYKWANEVLIPTAKLALDGEGEFKCGDWCVFCKSKHECRHRAEYNLELAKYEFKLPPILEDEDVEEILSKIDELVSWASNIKDYALQSALRGKQWHGFKLVEGRSNRKYINEEEVIKLVKTNGYDPYDHKIKGITAMEKTLGKARFSELLSDLVEKPKGKPTLVPESDKRPAINTAVDDFKEN</sequence>
<dbReference type="Pfam" id="PF10926">
    <property type="entry name" value="DUF2800"/>
    <property type="match status" value="1"/>
</dbReference>